<dbReference type="Gene3D" id="3.40.920.10">
    <property type="entry name" value="Pyruvate-ferredoxin oxidoreductase, PFOR, domain III"/>
    <property type="match status" value="1"/>
</dbReference>
<dbReference type="EMBL" id="JAEQNE010000007">
    <property type="protein sequence ID" value="MBL0394032.1"/>
    <property type="molecule type" value="Genomic_DNA"/>
</dbReference>
<comment type="caution">
    <text evidence="4">The sequence shown here is derived from an EMBL/GenBank/DDBJ whole genome shotgun (WGS) entry which is preliminary data.</text>
</comment>
<dbReference type="InterPro" id="IPR002869">
    <property type="entry name" value="Pyrv_flavodox_OxRed_cen"/>
</dbReference>
<dbReference type="InterPro" id="IPR052198">
    <property type="entry name" value="IorB_Oxidoreductase"/>
</dbReference>
<dbReference type="InterPro" id="IPR019752">
    <property type="entry name" value="Pyrv/ketoisovalerate_OxRed_cat"/>
</dbReference>
<dbReference type="PANTHER" id="PTHR43854">
    <property type="entry name" value="INDOLEPYRUVATE OXIDOREDUCTASE SUBUNIT IORB"/>
    <property type="match status" value="1"/>
</dbReference>
<reference evidence="4 5" key="1">
    <citation type="journal article" date="2017" name="Int. J. Syst. Evol. Microbiol.">
        <title>Ramlibacter monticola sp. nov., isolated from forest soil.</title>
        <authorList>
            <person name="Chaudhary D.K."/>
            <person name="Kim J."/>
        </authorList>
    </citation>
    <scope>NUCLEOTIDE SEQUENCE [LARGE SCALE GENOMIC DNA]</scope>
    <source>
        <strain evidence="4 5">KACC 19175</strain>
    </source>
</reference>
<dbReference type="Pfam" id="PF20169">
    <property type="entry name" value="DUF6537"/>
    <property type="match status" value="1"/>
</dbReference>
<feature type="domain" description="DUF6537" evidence="3">
    <location>
        <begin position="271"/>
        <end position="487"/>
    </location>
</feature>
<accession>A0A936Z467</accession>
<dbReference type="AlphaFoldDB" id="A0A936Z467"/>
<dbReference type="NCBIfam" id="NF006179">
    <property type="entry name" value="PRK08312.1"/>
    <property type="match status" value="1"/>
</dbReference>
<evidence type="ECO:0000313" key="5">
    <source>
        <dbReference type="Proteomes" id="UP000599109"/>
    </source>
</evidence>
<organism evidence="4 5">
    <name type="scientific">Ramlibacter monticola</name>
    <dbReference type="NCBI Taxonomy" id="1926872"/>
    <lineage>
        <taxon>Bacteria</taxon>
        <taxon>Pseudomonadati</taxon>
        <taxon>Pseudomonadota</taxon>
        <taxon>Betaproteobacteria</taxon>
        <taxon>Burkholderiales</taxon>
        <taxon>Comamonadaceae</taxon>
        <taxon>Ramlibacter</taxon>
    </lineage>
</organism>
<dbReference type="PANTHER" id="PTHR43854:SF1">
    <property type="entry name" value="INDOLEPYRUVATE OXIDOREDUCTASE SUBUNIT IORB"/>
    <property type="match status" value="1"/>
</dbReference>
<sequence>MSAARPPAGANAPSGGSALHAVSKRGGPISLLICALGGEGGGVLTEWLVETARHAGYPAQATSIPGVAQRTGATTYYLEVFPVPLAQLGDRRPVFSLTPVPGTLDALVSSELLETARQIGNGMASPDRTLVITSSARTLTTQERMQLGDGRAEPADLLKLLGRFARAHQVFDMNTLAREAGTVVSAVMLGAIAGSGLFPFRREDYEAVVQAGGKSAEASLRGFARAYERVAQGRTQADYLAQVLAPADAPQSPRGAPPAAADPFPEPVRGMFGLGYARLVDYQGTAYAELYAGRLRQVLAAEREADPQGAHGFAVTKEMARWLALWMAFDDIVRVADLKSRASRSARVQREVKPGVHDLLKVYDHFKPGVPEFAALLPAPLAGRLTAWDRRRVARGKASWALPLKVATHSVLGMAALRTLARMKWLRPRGSRYAIEQAMIGQWLEGVVQGTRRAWELGHEIALCGRLIKGYGSTNERGKENLLHVLEHLARGGVAPEAAQAIRAAREAALADDAGKALDAALVQHGAPPRPVKAVPVRWVRKPRGLAADDESRLKAP</sequence>
<gene>
    <name evidence="4" type="ORF">JJ685_23035</name>
</gene>
<evidence type="ECO:0000259" key="2">
    <source>
        <dbReference type="Pfam" id="PF01558"/>
    </source>
</evidence>
<evidence type="ECO:0000259" key="3">
    <source>
        <dbReference type="Pfam" id="PF20169"/>
    </source>
</evidence>
<protein>
    <submittedName>
        <fullName evidence="4">Indolepyruvate oxidoreductase subunit beta family protein</fullName>
    </submittedName>
</protein>
<keyword evidence="5" id="KW-1185">Reference proteome</keyword>
<feature type="domain" description="Pyruvate/ketoisovalerate oxidoreductase catalytic" evidence="2">
    <location>
        <begin position="37"/>
        <end position="228"/>
    </location>
</feature>
<evidence type="ECO:0000256" key="1">
    <source>
        <dbReference type="ARBA" id="ARBA00023002"/>
    </source>
</evidence>
<dbReference type="GO" id="GO:0016903">
    <property type="term" value="F:oxidoreductase activity, acting on the aldehyde or oxo group of donors"/>
    <property type="evidence" value="ECO:0007669"/>
    <property type="project" value="InterPro"/>
</dbReference>
<evidence type="ECO:0000313" key="4">
    <source>
        <dbReference type="EMBL" id="MBL0394032.1"/>
    </source>
</evidence>
<dbReference type="InterPro" id="IPR046667">
    <property type="entry name" value="DUF6537"/>
</dbReference>
<keyword evidence="1" id="KW-0560">Oxidoreductase</keyword>
<name>A0A936Z467_9BURK</name>
<dbReference type="Pfam" id="PF01558">
    <property type="entry name" value="POR"/>
    <property type="match status" value="1"/>
</dbReference>
<proteinExistence type="predicted"/>
<dbReference type="Proteomes" id="UP000599109">
    <property type="component" value="Unassembled WGS sequence"/>
</dbReference>